<dbReference type="PROSITE" id="PS00549">
    <property type="entry name" value="BACTERIOFERRITIN"/>
    <property type="match status" value="1"/>
</dbReference>
<comment type="similarity">
    <text evidence="2 8 10">Belongs to the bacterioferritin family.</text>
</comment>
<evidence type="ECO:0000256" key="2">
    <source>
        <dbReference type="ARBA" id="ARBA00008093"/>
    </source>
</evidence>
<dbReference type="RefSeq" id="WP_123657973.1">
    <property type="nucleotide sequence ID" value="NZ_AYKG01000018.1"/>
</dbReference>
<keyword evidence="6 8" id="KW-0408">Iron</keyword>
<keyword evidence="5 8" id="KW-0479">Metal-binding</keyword>
<feature type="binding site" evidence="9">
    <location>
        <position position="130"/>
    </location>
    <ligand>
        <name>Fe cation</name>
        <dbReference type="ChEBI" id="CHEBI:24875"/>
        <label>2</label>
    </ligand>
</feature>
<gene>
    <name evidence="12" type="ORF">SAJA_07245</name>
</gene>
<evidence type="ECO:0000256" key="5">
    <source>
        <dbReference type="ARBA" id="ARBA00022723"/>
    </source>
</evidence>
<dbReference type="PIRSF" id="PIRSF002560">
    <property type="entry name" value="Bacterioferritin"/>
    <property type="match status" value="1"/>
</dbReference>
<dbReference type="InterPro" id="IPR008331">
    <property type="entry name" value="Ferritin_DPS_dom"/>
</dbReference>
<dbReference type="Gene3D" id="1.20.1260.10">
    <property type="match status" value="1"/>
</dbReference>
<dbReference type="AlphaFoldDB" id="A0A423PTP2"/>
<dbReference type="PANTHER" id="PTHR30295">
    <property type="entry name" value="BACTERIOFERRITIN"/>
    <property type="match status" value="1"/>
</dbReference>
<dbReference type="GO" id="GO:0006879">
    <property type="term" value="P:intracellular iron ion homeostasis"/>
    <property type="evidence" value="ECO:0007669"/>
    <property type="project" value="UniProtKB-KW"/>
</dbReference>
<dbReference type="FunFam" id="1.20.1260.10:FF:000005">
    <property type="entry name" value="Bacterioferritin"/>
    <property type="match status" value="1"/>
</dbReference>
<feature type="binding site" evidence="9">
    <location>
        <position position="51"/>
    </location>
    <ligand>
        <name>Fe cation</name>
        <dbReference type="ChEBI" id="CHEBI:24875"/>
        <label>2</label>
    </ligand>
</feature>
<dbReference type="GO" id="GO:0005829">
    <property type="term" value="C:cytosol"/>
    <property type="evidence" value="ECO:0007669"/>
    <property type="project" value="TreeGrafter"/>
</dbReference>
<dbReference type="InParanoid" id="A0A423PTP2"/>
<dbReference type="FunCoup" id="A0A423PTP2">
    <property type="interactions" value="236"/>
</dbReference>
<evidence type="ECO:0000256" key="10">
    <source>
        <dbReference type="RuleBase" id="RU000623"/>
    </source>
</evidence>
<comment type="function">
    <text evidence="8">Iron-storage protein, whose ferroxidase center binds Fe(2+), oxidizes it using dioxygen to Fe(3+), and participates in the subsequent Fe(3+) oxide mineral core formation within the central cavity of the BFR protein shell.</text>
</comment>
<feature type="binding site" evidence="9">
    <location>
        <position position="127"/>
    </location>
    <ligand>
        <name>Fe cation</name>
        <dbReference type="ChEBI" id="CHEBI:24875"/>
        <label>1</label>
    </ligand>
</feature>
<dbReference type="EMBL" id="AYKG01000018">
    <property type="protein sequence ID" value="ROO28957.1"/>
    <property type="molecule type" value="Genomic_DNA"/>
</dbReference>
<evidence type="ECO:0000256" key="7">
    <source>
        <dbReference type="ARBA" id="ARBA00036243"/>
    </source>
</evidence>
<protein>
    <recommendedName>
        <fullName evidence="8 10">Bacterioferritin</fullName>
        <ecNumber evidence="8">1.16.3.1</ecNumber>
    </recommendedName>
</protein>
<dbReference type="GO" id="GO:0006826">
    <property type="term" value="P:iron ion transport"/>
    <property type="evidence" value="ECO:0007669"/>
    <property type="project" value="InterPro"/>
</dbReference>
<reference evidence="12 13" key="1">
    <citation type="submission" date="2013-10" db="EMBL/GenBank/DDBJ databases">
        <title>Salinisphaera japonica YTM-1 Genome Sequencing.</title>
        <authorList>
            <person name="Lai Q."/>
            <person name="Li C."/>
            <person name="Shao Z."/>
        </authorList>
    </citation>
    <scope>NUCLEOTIDE SEQUENCE [LARGE SCALE GENOMIC DNA]</scope>
    <source>
        <strain evidence="12 13">YTM-1</strain>
    </source>
</reference>
<evidence type="ECO:0000259" key="11">
    <source>
        <dbReference type="PROSITE" id="PS50905"/>
    </source>
</evidence>
<evidence type="ECO:0000256" key="6">
    <source>
        <dbReference type="ARBA" id="ARBA00023004"/>
    </source>
</evidence>
<evidence type="ECO:0000256" key="8">
    <source>
        <dbReference type="PIRNR" id="PIRNR002560"/>
    </source>
</evidence>
<name>A0A423PTP2_9GAMM</name>
<evidence type="ECO:0000256" key="3">
    <source>
        <dbReference type="ARBA" id="ARBA00022434"/>
    </source>
</evidence>
<dbReference type="NCBIfam" id="TIGR00754">
    <property type="entry name" value="bfr"/>
    <property type="match status" value="1"/>
</dbReference>
<feature type="domain" description="Ferritin-like diiron" evidence="11">
    <location>
        <begin position="1"/>
        <end position="145"/>
    </location>
</feature>
<sequence>MKGDANVIKHLQEALKLELTAINQYFLHARIYEDMGFFELGKHEYNESIEEMQHADRFIQRILFLDALPNLQDLGRLRIGEHPKEMLECDLAAEYEGHAHYKAAVKVCEEAGDYGTRDLFVEILSDEEEHIDYIETQLGLMESMGEHNYLQSQTGADINQIPETGNPEK</sequence>
<proteinExistence type="inferred from homology"/>
<feature type="binding site" evidence="9">
    <location>
        <position position="94"/>
    </location>
    <ligand>
        <name>Fe cation</name>
        <dbReference type="ChEBI" id="CHEBI:24875"/>
        <label>2</label>
    </ligand>
</feature>
<dbReference type="GO" id="GO:0140315">
    <property type="term" value="F:iron ion sequestering activity"/>
    <property type="evidence" value="ECO:0007669"/>
    <property type="project" value="UniProtKB-ARBA"/>
</dbReference>
<dbReference type="Pfam" id="PF00210">
    <property type="entry name" value="Ferritin"/>
    <property type="match status" value="1"/>
</dbReference>
<organism evidence="12 13">
    <name type="scientific">Salinisphaera japonica YTM-1</name>
    <dbReference type="NCBI Taxonomy" id="1209778"/>
    <lineage>
        <taxon>Bacteria</taxon>
        <taxon>Pseudomonadati</taxon>
        <taxon>Pseudomonadota</taxon>
        <taxon>Gammaproteobacteria</taxon>
        <taxon>Salinisphaerales</taxon>
        <taxon>Salinisphaeraceae</taxon>
        <taxon>Salinisphaera</taxon>
    </lineage>
</organism>
<comment type="catalytic activity">
    <reaction evidence="7">
        <text>Fe(2+)(in) = Fe(2+)(out)</text>
        <dbReference type="Rhea" id="RHEA:28486"/>
        <dbReference type="ChEBI" id="CHEBI:29033"/>
    </reaction>
</comment>
<feature type="binding site" evidence="9">
    <location>
        <position position="127"/>
    </location>
    <ligand>
        <name>Fe cation</name>
        <dbReference type="ChEBI" id="CHEBI:24875"/>
        <label>2</label>
    </ligand>
</feature>
<comment type="caution">
    <text evidence="12">The sequence shown here is derived from an EMBL/GenBank/DDBJ whole genome shotgun (WGS) entry which is preliminary data.</text>
</comment>
<feature type="binding site" evidence="9">
    <location>
        <position position="50"/>
    </location>
    <ligand>
        <name>Fe cation</name>
        <dbReference type="ChEBI" id="CHEBI:24875"/>
        <label>3</label>
    </ligand>
</feature>
<dbReference type="InterPro" id="IPR009078">
    <property type="entry name" value="Ferritin-like_SF"/>
</dbReference>
<dbReference type="GO" id="GO:0004322">
    <property type="term" value="F:ferroxidase activity"/>
    <property type="evidence" value="ECO:0007669"/>
    <property type="project" value="UniProtKB-EC"/>
</dbReference>
<keyword evidence="13" id="KW-1185">Reference proteome</keyword>
<evidence type="ECO:0000256" key="1">
    <source>
        <dbReference type="ARBA" id="ARBA00001970"/>
    </source>
</evidence>
<feature type="binding site" evidence="9">
    <location>
        <position position="18"/>
    </location>
    <ligand>
        <name>Fe cation</name>
        <dbReference type="ChEBI" id="CHEBI:24875"/>
        <label>1</label>
    </ligand>
</feature>
<dbReference type="GO" id="GO:0020037">
    <property type="term" value="F:heme binding"/>
    <property type="evidence" value="ECO:0007669"/>
    <property type="project" value="TreeGrafter"/>
</dbReference>
<dbReference type="PROSITE" id="PS50905">
    <property type="entry name" value="FERRITIN_LIKE"/>
    <property type="match status" value="1"/>
</dbReference>
<dbReference type="OrthoDB" id="9800505at2"/>
<comment type="catalytic activity">
    <reaction evidence="8">
        <text>4 Fe(2+) + O2 + 4 H(+) = 4 Fe(3+) + 2 H2O</text>
        <dbReference type="Rhea" id="RHEA:11148"/>
        <dbReference type="ChEBI" id="CHEBI:15377"/>
        <dbReference type="ChEBI" id="CHEBI:15378"/>
        <dbReference type="ChEBI" id="CHEBI:15379"/>
        <dbReference type="ChEBI" id="CHEBI:29033"/>
        <dbReference type="ChEBI" id="CHEBI:29034"/>
        <dbReference type="EC" id="1.16.3.1"/>
    </reaction>
</comment>
<accession>A0A423PTP2</accession>
<evidence type="ECO:0000313" key="12">
    <source>
        <dbReference type="EMBL" id="ROO28957.1"/>
    </source>
</evidence>
<feature type="binding site" evidence="9">
    <location>
        <position position="54"/>
    </location>
    <ligand>
        <name>Fe cation</name>
        <dbReference type="ChEBI" id="CHEBI:24875"/>
        <label>1</label>
    </ligand>
</feature>
<dbReference type="EC" id="1.16.3.1" evidence="8"/>
<keyword evidence="3 8" id="KW-0409">Iron storage</keyword>
<feature type="binding site" description="axial binding residue" evidence="9">
    <location>
        <position position="52"/>
    </location>
    <ligand>
        <name>heme b</name>
        <dbReference type="ChEBI" id="CHEBI:60344"/>
        <note>ligand shared between dimeric partners</note>
    </ligand>
    <ligandPart>
        <name>Fe</name>
        <dbReference type="ChEBI" id="CHEBI:18248"/>
    </ligandPart>
</feature>
<dbReference type="InterPro" id="IPR012347">
    <property type="entry name" value="Ferritin-like"/>
</dbReference>
<dbReference type="SUPFAM" id="SSF47240">
    <property type="entry name" value="Ferritin-like"/>
    <property type="match status" value="1"/>
</dbReference>
<dbReference type="PANTHER" id="PTHR30295:SF0">
    <property type="entry name" value="BACTERIOFERRITIN"/>
    <property type="match status" value="1"/>
</dbReference>
<evidence type="ECO:0000256" key="4">
    <source>
        <dbReference type="ARBA" id="ARBA00022617"/>
    </source>
</evidence>
<evidence type="ECO:0000256" key="9">
    <source>
        <dbReference type="PIRSR" id="PIRSR002560-1"/>
    </source>
</evidence>
<comment type="cofactor">
    <cofactor evidence="1">
        <name>heme b</name>
        <dbReference type="ChEBI" id="CHEBI:60344"/>
    </cofactor>
</comment>
<keyword evidence="4 10" id="KW-0349">Heme</keyword>
<dbReference type="CDD" id="cd00907">
    <property type="entry name" value="Bacterioferritin"/>
    <property type="match status" value="1"/>
</dbReference>
<dbReference type="GO" id="GO:0008199">
    <property type="term" value="F:ferric iron binding"/>
    <property type="evidence" value="ECO:0007669"/>
    <property type="project" value="InterPro"/>
</dbReference>
<dbReference type="InterPro" id="IPR002024">
    <property type="entry name" value="Bacterioferritin"/>
</dbReference>
<feature type="binding site" evidence="9">
    <location>
        <position position="51"/>
    </location>
    <ligand>
        <name>Fe cation</name>
        <dbReference type="ChEBI" id="CHEBI:24875"/>
        <label>1</label>
    </ligand>
</feature>
<dbReference type="Proteomes" id="UP000285310">
    <property type="component" value="Unassembled WGS sequence"/>
</dbReference>
<evidence type="ECO:0000313" key="13">
    <source>
        <dbReference type="Proteomes" id="UP000285310"/>
    </source>
</evidence>
<dbReference type="InterPro" id="IPR009040">
    <property type="entry name" value="Ferritin-like_diiron"/>
</dbReference>
<dbReference type="PRINTS" id="PR00601">
    <property type="entry name" value="BACFERRITIN"/>
</dbReference>